<reference evidence="5 6" key="1">
    <citation type="submission" date="2016-07" db="EMBL/GenBank/DDBJ databases">
        <title>Complete genome sequence of the Lentzea guizhouensis DHS C013.</title>
        <authorList>
            <person name="Cao C."/>
        </authorList>
    </citation>
    <scope>NUCLEOTIDE SEQUENCE [LARGE SCALE GENOMIC DNA]</scope>
    <source>
        <strain evidence="5 6">DHS C013</strain>
    </source>
</reference>
<dbReference type="Pfam" id="PF12840">
    <property type="entry name" value="HTH_20"/>
    <property type="match status" value="1"/>
</dbReference>
<accession>A0A1B2HB79</accession>
<dbReference type="CDD" id="cd00090">
    <property type="entry name" value="HTH_ARSR"/>
    <property type="match status" value="1"/>
</dbReference>
<feature type="domain" description="HTH arsR-type" evidence="4">
    <location>
        <begin position="1"/>
        <end position="93"/>
    </location>
</feature>
<evidence type="ECO:0000256" key="2">
    <source>
        <dbReference type="ARBA" id="ARBA00023125"/>
    </source>
</evidence>
<keyword evidence="2" id="KW-0238">DNA-binding</keyword>
<dbReference type="PANTHER" id="PTHR33154">
    <property type="entry name" value="TRANSCRIPTIONAL REGULATOR, ARSR FAMILY"/>
    <property type="match status" value="1"/>
</dbReference>
<keyword evidence="6" id="KW-1185">Reference proteome</keyword>
<protein>
    <recommendedName>
        <fullName evidence="4">HTH arsR-type domain-containing protein</fullName>
    </recommendedName>
</protein>
<evidence type="ECO:0000256" key="3">
    <source>
        <dbReference type="ARBA" id="ARBA00023163"/>
    </source>
</evidence>
<dbReference type="OrthoDB" id="9815653at2"/>
<dbReference type="PROSITE" id="PS50987">
    <property type="entry name" value="HTH_ARSR_2"/>
    <property type="match status" value="1"/>
</dbReference>
<dbReference type="SMART" id="SM00418">
    <property type="entry name" value="HTH_ARSR"/>
    <property type="match status" value="1"/>
</dbReference>
<keyword evidence="1" id="KW-0805">Transcription regulation</keyword>
<organism evidence="5 6">
    <name type="scientific">Lentzea guizhouensis</name>
    <dbReference type="NCBI Taxonomy" id="1586287"/>
    <lineage>
        <taxon>Bacteria</taxon>
        <taxon>Bacillati</taxon>
        <taxon>Actinomycetota</taxon>
        <taxon>Actinomycetes</taxon>
        <taxon>Pseudonocardiales</taxon>
        <taxon>Pseudonocardiaceae</taxon>
        <taxon>Lentzea</taxon>
    </lineage>
</organism>
<dbReference type="InterPro" id="IPR051081">
    <property type="entry name" value="HTH_MetalResp_TranReg"/>
</dbReference>
<dbReference type="RefSeq" id="WP_065913398.1">
    <property type="nucleotide sequence ID" value="NZ_CP016793.1"/>
</dbReference>
<keyword evidence="3" id="KW-0804">Transcription</keyword>
<dbReference type="KEGG" id="led:BBK82_01715"/>
<name>A0A1B2HB79_9PSEU</name>
<evidence type="ECO:0000313" key="5">
    <source>
        <dbReference type="EMBL" id="ANZ34980.1"/>
    </source>
</evidence>
<proteinExistence type="predicted"/>
<dbReference type="SUPFAM" id="SSF46785">
    <property type="entry name" value="Winged helix' DNA-binding domain"/>
    <property type="match status" value="1"/>
</dbReference>
<dbReference type="NCBIfam" id="NF033788">
    <property type="entry name" value="HTH_metalloreg"/>
    <property type="match status" value="1"/>
</dbReference>
<dbReference type="GO" id="GO:0003700">
    <property type="term" value="F:DNA-binding transcription factor activity"/>
    <property type="evidence" value="ECO:0007669"/>
    <property type="project" value="InterPro"/>
</dbReference>
<sequence length="115" mass="12878">MKLPHDDDAVWRALANPLRRAILDVLRSGPCTTGELVEALEASRHVVMQHLGVLREADLVLVEPRGRKRVNHLNPVPIQQIHQRWVAQYEENWAAALVGLKHAVESAGQEDEDVG</sequence>
<dbReference type="Proteomes" id="UP000093053">
    <property type="component" value="Chromosome"/>
</dbReference>
<evidence type="ECO:0000256" key="1">
    <source>
        <dbReference type="ARBA" id="ARBA00023015"/>
    </source>
</evidence>
<dbReference type="STRING" id="1586287.BBK82_01715"/>
<dbReference type="GO" id="GO:0003677">
    <property type="term" value="F:DNA binding"/>
    <property type="evidence" value="ECO:0007669"/>
    <property type="project" value="UniProtKB-KW"/>
</dbReference>
<dbReference type="AlphaFoldDB" id="A0A1B2HB79"/>
<evidence type="ECO:0000313" key="6">
    <source>
        <dbReference type="Proteomes" id="UP000093053"/>
    </source>
</evidence>
<dbReference type="Gene3D" id="1.10.10.10">
    <property type="entry name" value="Winged helix-like DNA-binding domain superfamily/Winged helix DNA-binding domain"/>
    <property type="match status" value="1"/>
</dbReference>
<dbReference type="InterPro" id="IPR011991">
    <property type="entry name" value="ArsR-like_HTH"/>
</dbReference>
<evidence type="ECO:0000259" key="4">
    <source>
        <dbReference type="PROSITE" id="PS50987"/>
    </source>
</evidence>
<gene>
    <name evidence="5" type="ORF">BBK82_01715</name>
</gene>
<dbReference type="EMBL" id="CP016793">
    <property type="protein sequence ID" value="ANZ34980.1"/>
    <property type="molecule type" value="Genomic_DNA"/>
</dbReference>
<dbReference type="PANTHER" id="PTHR33154:SF33">
    <property type="entry name" value="TRANSCRIPTIONAL REPRESSOR SDPR"/>
    <property type="match status" value="1"/>
</dbReference>
<dbReference type="InterPro" id="IPR036390">
    <property type="entry name" value="WH_DNA-bd_sf"/>
</dbReference>
<dbReference type="InterPro" id="IPR036388">
    <property type="entry name" value="WH-like_DNA-bd_sf"/>
</dbReference>
<dbReference type="InterPro" id="IPR001845">
    <property type="entry name" value="HTH_ArsR_DNA-bd_dom"/>
</dbReference>